<accession>A0ABY0HE22</accession>
<evidence type="ECO:0000256" key="2">
    <source>
        <dbReference type="SAM" id="MobiDB-lite"/>
    </source>
</evidence>
<reference evidence="4 5" key="1">
    <citation type="submission" date="2018-06" db="EMBL/GenBank/DDBJ databases">
        <title>Complete Genomes of Monosporascus.</title>
        <authorList>
            <person name="Robinson A.J."/>
            <person name="Natvig D.O."/>
        </authorList>
    </citation>
    <scope>NUCLEOTIDE SEQUENCE [LARGE SCALE GENOMIC DNA]</scope>
    <source>
        <strain evidence="4 5">CBS 609.92</strain>
    </source>
</reference>
<dbReference type="InterPro" id="IPR050791">
    <property type="entry name" value="Aldo-Keto_reductase"/>
</dbReference>
<dbReference type="PANTHER" id="PTHR43625:SF40">
    <property type="entry name" value="ALDO-KETO REDUCTASE YAKC [NADP(+)]"/>
    <property type="match status" value="1"/>
</dbReference>
<evidence type="ECO:0000313" key="4">
    <source>
        <dbReference type="EMBL" id="RYO91323.1"/>
    </source>
</evidence>
<evidence type="ECO:0000259" key="3">
    <source>
        <dbReference type="Pfam" id="PF00248"/>
    </source>
</evidence>
<dbReference type="Gene3D" id="3.20.20.100">
    <property type="entry name" value="NADP-dependent oxidoreductase domain"/>
    <property type="match status" value="1"/>
</dbReference>
<proteinExistence type="predicted"/>
<organism evidence="4 5">
    <name type="scientific">Monosporascus cannonballus</name>
    <dbReference type="NCBI Taxonomy" id="155416"/>
    <lineage>
        <taxon>Eukaryota</taxon>
        <taxon>Fungi</taxon>
        <taxon>Dikarya</taxon>
        <taxon>Ascomycota</taxon>
        <taxon>Pezizomycotina</taxon>
        <taxon>Sordariomycetes</taxon>
        <taxon>Xylariomycetidae</taxon>
        <taxon>Xylariales</taxon>
        <taxon>Xylariales incertae sedis</taxon>
        <taxon>Monosporascus</taxon>
    </lineage>
</organism>
<keyword evidence="5" id="KW-1185">Reference proteome</keyword>
<comment type="caution">
    <text evidence="4">The sequence shown here is derived from an EMBL/GenBank/DDBJ whole genome shotgun (WGS) entry which is preliminary data.</text>
</comment>
<gene>
    <name evidence="4" type="ORF">DL762_002309</name>
</gene>
<name>A0ABY0HE22_9PEZI</name>
<sequence length="244" mass="26991">MRSIVSPTPKRQLGKNGPLVDRVGYGTMSLSVTYGELMPDEQRLSVLDRAHKRGQMFWDTSGFYGDAEDVLGEWFAKPGKRSDIFLATNFGGILTGDPLAGGYSFRGDAEYVYEACDKRPRRWQYSPFSTGIEDPKIGLLSGRIQDPEDFGPGDIRSATTKIDRLEENFNAASVELTPAEVTRIRLLVDNASHGARWTPQHAFALFADTPTREGNIQLGAKDEKGDQYGRGKKSGTGKSHLRLD</sequence>
<dbReference type="EMBL" id="QJNS01000043">
    <property type="protein sequence ID" value="RYO91323.1"/>
    <property type="molecule type" value="Genomic_DNA"/>
</dbReference>
<evidence type="ECO:0000256" key="1">
    <source>
        <dbReference type="ARBA" id="ARBA00023002"/>
    </source>
</evidence>
<dbReference type="InterPro" id="IPR023210">
    <property type="entry name" value="NADP_OxRdtase_dom"/>
</dbReference>
<protein>
    <recommendedName>
        <fullName evidence="3">NADP-dependent oxidoreductase domain-containing protein</fullName>
    </recommendedName>
</protein>
<dbReference type="PANTHER" id="PTHR43625">
    <property type="entry name" value="AFLATOXIN B1 ALDEHYDE REDUCTASE"/>
    <property type="match status" value="1"/>
</dbReference>
<evidence type="ECO:0000313" key="5">
    <source>
        <dbReference type="Proteomes" id="UP000294003"/>
    </source>
</evidence>
<dbReference type="InterPro" id="IPR036812">
    <property type="entry name" value="NAD(P)_OxRdtase_dom_sf"/>
</dbReference>
<feature type="region of interest" description="Disordered" evidence="2">
    <location>
        <begin position="216"/>
        <end position="244"/>
    </location>
</feature>
<dbReference type="SUPFAM" id="SSF51430">
    <property type="entry name" value="NAD(P)-linked oxidoreductase"/>
    <property type="match status" value="1"/>
</dbReference>
<dbReference type="Proteomes" id="UP000294003">
    <property type="component" value="Unassembled WGS sequence"/>
</dbReference>
<feature type="domain" description="NADP-dependent oxidoreductase" evidence="3">
    <location>
        <begin position="23"/>
        <end position="117"/>
    </location>
</feature>
<feature type="compositionally biased region" description="Basic and acidic residues" evidence="2">
    <location>
        <begin position="220"/>
        <end position="229"/>
    </location>
</feature>
<keyword evidence="1" id="KW-0560">Oxidoreductase</keyword>
<dbReference type="Pfam" id="PF00248">
    <property type="entry name" value="Aldo_ket_red"/>
    <property type="match status" value="1"/>
</dbReference>